<protein>
    <submittedName>
        <fullName evidence="1">Uncharacterized protein</fullName>
    </submittedName>
</protein>
<proteinExistence type="predicted"/>
<reference evidence="1" key="2">
    <citation type="submission" date="2015-07" db="EMBL/GenBank/DDBJ databases">
        <title>Plasmids, circular viruses and viroids from rat gut.</title>
        <authorList>
            <person name="Jorgensen T.J."/>
            <person name="Hansen M.A."/>
            <person name="Xu Z."/>
            <person name="Tabak M.A."/>
            <person name="Sorensen S.J."/>
            <person name="Hansen L.H."/>
        </authorList>
    </citation>
    <scope>NUCLEOTIDE SEQUENCE</scope>
    <source>
        <strain evidence="1">RGFK1690</strain>
    </source>
</reference>
<accession>A0A0H5Q6M2</accession>
<name>A0A0H5Q6M2_9ZZZZ</name>
<evidence type="ECO:0000313" key="1">
    <source>
        <dbReference type="EMBL" id="CRY97686.1"/>
    </source>
</evidence>
<organism evidence="1">
    <name type="scientific">uncultured prokaryote</name>
    <dbReference type="NCBI Taxonomy" id="198431"/>
    <lineage>
        <taxon>unclassified sequences</taxon>
        <taxon>environmental samples</taxon>
    </lineage>
</organism>
<dbReference type="EMBL" id="LN854193">
    <property type="protein sequence ID" value="CRY97686.1"/>
    <property type="molecule type" value="Genomic_DNA"/>
</dbReference>
<reference evidence="1" key="1">
    <citation type="submission" date="2015-06" db="EMBL/GenBank/DDBJ databases">
        <authorList>
            <person name="Joergensen T."/>
        </authorList>
    </citation>
    <scope>NUCLEOTIDE SEQUENCE</scope>
    <source>
        <strain evidence="1">RGFK1690</strain>
    </source>
</reference>
<dbReference type="AlphaFoldDB" id="A0A0H5Q6M2"/>
<sequence>MASRKDVGMALDEVIRIQVVLKPTSNIAKDYVTNTFHFRITSDEPSPIDPDGTVNGQIGKCMDALEGFYNDMSYVIFGGLATNGHQMKAYRLSEATPRFPRVERTFNFAFTPNPLTLPAECAIVASFESFEAPGFSQRSRRNRVYLGTLAASVSDGAGRIADTARVSVNTAMQNLHADEDEVGVTGWIWVTYSPKLNTYAPVTAGHVDNAFDTQRRRGVSSTFRSTWGSTATAE</sequence>